<feature type="region of interest" description="Disordered" evidence="1">
    <location>
        <begin position="75"/>
        <end position="118"/>
    </location>
</feature>
<reference evidence="2" key="1">
    <citation type="submission" date="2016-06" db="UniProtKB">
        <authorList>
            <consortium name="WormBaseParasite"/>
        </authorList>
    </citation>
    <scope>IDENTIFICATION</scope>
</reference>
<evidence type="ECO:0000256" key="1">
    <source>
        <dbReference type="SAM" id="MobiDB-lite"/>
    </source>
</evidence>
<dbReference type="WBParaSite" id="ECPE_0001817301-mRNA-1">
    <property type="protein sequence ID" value="ECPE_0001817301-mRNA-1"/>
    <property type="gene ID" value="ECPE_0001817301"/>
</dbReference>
<organism evidence="2">
    <name type="scientific">Echinostoma caproni</name>
    <dbReference type="NCBI Taxonomy" id="27848"/>
    <lineage>
        <taxon>Eukaryota</taxon>
        <taxon>Metazoa</taxon>
        <taxon>Spiralia</taxon>
        <taxon>Lophotrochozoa</taxon>
        <taxon>Platyhelminthes</taxon>
        <taxon>Trematoda</taxon>
        <taxon>Digenea</taxon>
        <taxon>Plagiorchiida</taxon>
        <taxon>Echinostomata</taxon>
        <taxon>Echinostomatoidea</taxon>
        <taxon>Echinostomatidae</taxon>
        <taxon>Echinostoma</taxon>
    </lineage>
</organism>
<feature type="compositionally biased region" description="Polar residues" evidence="1">
    <location>
        <begin position="99"/>
        <end position="118"/>
    </location>
</feature>
<accession>A0A183BFY9</accession>
<name>A0A183BFY9_9TREM</name>
<evidence type="ECO:0000313" key="2">
    <source>
        <dbReference type="WBParaSite" id="ECPE_0001817301-mRNA-1"/>
    </source>
</evidence>
<sequence>LIKRKTSATTLFCAIADPVVLNPPTSNRKRDTIRAAATVFQDLRPMPDSSLTNREVSSTLSASQFLWKLSEKWTRMDTNPDPLPLPQRLAPEGRMSQGHMPTTSGQGTDQTHNSQTAK</sequence>
<proteinExistence type="predicted"/>
<dbReference type="AlphaFoldDB" id="A0A183BFY9"/>
<protein>
    <submittedName>
        <fullName evidence="2">HMG box domain-containing protein</fullName>
    </submittedName>
</protein>